<evidence type="ECO:0000256" key="1">
    <source>
        <dbReference type="SAM" id="Phobius"/>
    </source>
</evidence>
<organism evidence="2 3">
    <name type="scientific">Pseudomonas putida</name>
    <name type="common">Arthrobacter siderocapsulatus</name>
    <dbReference type="NCBI Taxonomy" id="303"/>
    <lineage>
        <taxon>Bacteria</taxon>
        <taxon>Pseudomonadati</taxon>
        <taxon>Pseudomonadota</taxon>
        <taxon>Gammaproteobacteria</taxon>
        <taxon>Pseudomonadales</taxon>
        <taxon>Pseudomonadaceae</taxon>
        <taxon>Pseudomonas</taxon>
    </lineage>
</organism>
<dbReference type="RefSeq" id="WP_047604708.1">
    <property type="nucleotide sequence ID" value="NZ_CP059052.1"/>
</dbReference>
<proteinExistence type="predicted"/>
<feature type="transmembrane region" description="Helical" evidence="1">
    <location>
        <begin position="56"/>
        <end position="82"/>
    </location>
</feature>
<name>A0A7D5W3E9_PSEPU</name>
<accession>A0A7D5W3E9</accession>
<reference evidence="2 3" key="1">
    <citation type="journal article" date="2009" name="Mikrobiologiia">
        <title>[Phenanthren biodegradation and interaction of Pseudomonas putida BS3701 and Burkholderia sp.BS3702 in plant rhizosphere].</title>
        <authorList>
            <person name="Ovchinnikova A.A."/>
            <person name="Vetrova A.A."/>
            <person name="Filonov A.E."/>
            <person name="Boronin A.M."/>
        </authorList>
    </citation>
    <scope>NUCLEOTIDE SEQUENCE [LARGE SCALE GENOMIC DNA]</scope>
    <source>
        <strain evidence="2 3">BS3701</strain>
    </source>
</reference>
<keyword evidence="1" id="KW-0472">Membrane</keyword>
<protein>
    <submittedName>
        <fullName evidence="2">Uncharacterized protein</fullName>
    </submittedName>
</protein>
<dbReference type="AlphaFoldDB" id="A0A7D5W3E9"/>
<feature type="transmembrane region" description="Helical" evidence="1">
    <location>
        <begin position="88"/>
        <end position="107"/>
    </location>
</feature>
<dbReference type="EMBL" id="CP059052">
    <property type="protein sequence ID" value="QLJ16754.1"/>
    <property type="molecule type" value="Genomic_DNA"/>
</dbReference>
<keyword evidence="1" id="KW-1133">Transmembrane helix</keyword>
<feature type="transmembrane region" description="Helical" evidence="1">
    <location>
        <begin position="5"/>
        <end position="21"/>
    </location>
</feature>
<evidence type="ECO:0000313" key="2">
    <source>
        <dbReference type="EMBL" id="QLJ16754.1"/>
    </source>
</evidence>
<keyword evidence="1" id="KW-0812">Transmembrane</keyword>
<sequence>MKTRTASFIGLAIWIAFLWLGKPSASLISYSVPFGIALIATGPLELIPDRWHRLNFLVNALATGFFFVSIMFAIVAISFALSLSTSERSIFCLAGWATLLIVYHFAIPRLKRSPFHRLSEDRGMYSPPTDDDKRN</sequence>
<evidence type="ECO:0000313" key="3">
    <source>
        <dbReference type="Proteomes" id="UP000510934"/>
    </source>
</evidence>
<dbReference type="Proteomes" id="UP000510934">
    <property type="component" value="Chromosome"/>
</dbReference>
<gene>
    <name evidence="2" type="ORF">H0H12_12840</name>
</gene>